<proteinExistence type="predicted"/>
<evidence type="ECO:0000313" key="1">
    <source>
        <dbReference type="EMBL" id="RDK44115.1"/>
    </source>
</evidence>
<feature type="non-terminal residue" evidence="1">
    <location>
        <position position="152"/>
    </location>
</feature>
<gene>
    <name evidence="1" type="ORF">M752DRAFT_275371</name>
</gene>
<reference evidence="1 2" key="1">
    <citation type="submission" date="2018-07" db="EMBL/GenBank/DDBJ databases">
        <title>Section-level genome sequencing of Aspergillus section Nigri to investigate inter- and intra-species variation.</title>
        <authorList>
            <consortium name="DOE Joint Genome Institute"/>
            <person name="Vesth T.C."/>
            <person name="Nybo J.L."/>
            <person name="Theobald S."/>
            <person name="Frisvad J.C."/>
            <person name="Larsen T.O."/>
            <person name="Nielsen K.F."/>
            <person name="Hoof J.B."/>
            <person name="Brandl J."/>
            <person name="Salamov A."/>
            <person name="Riley R."/>
            <person name="Gladden J.M."/>
            <person name="Phatale P."/>
            <person name="Nielsen M.T."/>
            <person name="Lyhne E.K."/>
            <person name="Kogle M.E."/>
            <person name="Strasser K."/>
            <person name="McDonnell E."/>
            <person name="Barry K."/>
            <person name="Clum A."/>
            <person name="Chen C."/>
            <person name="Nolan M."/>
            <person name="Sandor L."/>
            <person name="Kuo A."/>
            <person name="Lipzen A."/>
            <person name="Hainaut M."/>
            <person name="Drula E."/>
            <person name="Tsang A."/>
            <person name="Magnuson J.K."/>
            <person name="Henrissat B."/>
            <person name="Wiebenga A."/>
            <person name="Simmons B.A."/>
            <person name="Makela M.R."/>
            <person name="De vries R.P."/>
            <person name="Grigoriev I.V."/>
            <person name="Mortensen U.H."/>
            <person name="Baker S.E."/>
            <person name="Andersen M.R."/>
        </authorList>
    </citation>
    <scope>NUCLEOTIDE SEQUENCE [LARGE SCALE GENOMIC DNA]</scope>
    <source>
        <strain evidence="1 2">ATCC 13157</strain>
    </source>
</reference>
<dbReference type="Proteomes" id="UP000254937">
    <property type="component" value="Unassembled WGS sequence"/>
</dbReference>
<protein>
    <submittedName>
        <fullName evidence="1">Uncharacterized protein</fullName>
    </submittedName>
</protein>
<dbReference type="EMBL" id="KZ851850">
    <property type="protein sequence ID" value="RDK44115.1"/>
    <property type="molecule type" value="Genomic_DNA"/>
</dbReference>
<organism evidence="1 2">
    <name type="scientific">Aspergillus phoenicis ATCC 13157</name>
    <dbReference type="NCBI Taxonomy" id="1353007"/>
    <lineage>
        <taxon>Eukaryota</taxon>
        <taxon>Fungi</taxon>
        <taxon>Dikarya</taxon>
        <taxon>Ascomycota</taxon>
        <taxon>Pezizomycotina</taxon>
        <taxon>Eurotiomycetes</taxon>
        <taxon>Eurotiomycetidae</taxon>
        <taxon>Eurotiales</taxon>
        <taxon>Aspergillaceae</taxon>
        <taxon>Aspergillus</taxon>
    </lineage>
</organism>
<accession>A0A370PPJ9</accession>
<sequence length="152" mass="16861">MVLLTALMPPFRDSRLMPAAIAGMGLIMIHHTSGRKWQGYAAPNHGLRLGNVVLVDSPKSQFPRRNQAVRGGTLAWMEQGAWPPRLANWPDFCHSPKRKSTTLAACSLEAPCSWYIPEAFNHGRSPVGGGVFALNITCPQAWDFHSQETWRV</sequence>
<evidence type="ECO:0000313" key="2">
    <source>
        <dbReference type="Proteomes" id="UP000254937"/>
    </source>
</evidence>
<keyword evidence="2" id="KW-1185">Reference proteome</keyword>
<name>A0A370PPJ9_ASPPH</name>
<dbReference type="AlphaFoldDB" id="A0A370PPJ9"/>